<organism evidence="1 2">
    <name type="scientific">Plasmodium falciparum (isolate Dd2)</name>
    <dbReference type="NCBI Taxonomy" id="57267"/>
    <lineage>
        <taxon>Eukaryota</taxon>
        <taxon>Sar</taxon>
        <taxon>Alveolata</taxon>
        <taxon>Apicomplexa</taxon>
        <taxon>Aconoidasida</taxon>
        <taxon>Haemosporida</taxon>
        <taxon>Plasmodiidae</taxon>
        <taxon>Plasmodium</taxon>
        <taxon>Plasmodium (Laverania)</taxon>
    </lineage>
</organism>
<feature type="non-terminal residue" evidence="1">
    <location>
        <position position="1"/>
    </location>
</feature>
<sequence length="72" mass="8611">IFQCIQKNSPDDYINIDHTNILHISQKVYLQNTNKEHTDNHAHCNKSDINMLQQKNQHMKENNTMMNSKLFR</sequence>
<dbReference type="EMBL" id="GG703108">
    <property type="protein sequence ID" value="KOB89748.1"/>
    <property type="molecule type" value="Genomic_DNA"/>
</dbReference>
<dbReference type="Proteomes" id="UP000054282">
    <property type="component" value="Unassembled WGS sequence"/>
</dbReference>
<protein>
    <submittedName>
        <fullName evidence="1">Uncharacterized protein</fullName>
    </submittedName>
</protein>
<dbReference type="AlphaFoldDB" id="A0A0L7MAB0"/>
<evidence type="ECO:0000313" key="1">
    <source>
        <dbReference type="EMBL" id="KOB89748.1"/>
    </source>
</evidence>
<reference evidence="2" key="1">
    <citation type="submission" date="2006-09" db="EMBL/GenBank/DDBJ databases">
        <title>Annotation of Plasmodium falciparum Dd2.</title>
        <authorList>
            <consortium name="The Broad Institute Genome Sequencing Platform"/>
            <person name="Volkman S.K."/>
            <person name="Neafsey D.E."/>
            <person name="Dash A.P."/>
            <person name="Chitnis C.E."/>
            <person name="Hartl D.L."/>
            <person name="Young S.K."/>
            <person name="Zeng Q."/>
            <person name="Koehrsen M."/>
            <person name="Alvarado L."/>
            <person name="Berlin A."/>
            <person name="Borenstein D."/>
            <person name="Chapman S.B."/>
            <person name="Chen Z."/>
            <person name="Engels R."/>
            <person name="Freedman E."/>
            <person name="Gellesch M."/>
            <person name="Goldberg J."/>
            <person name="Griggs A."/>
            <person name="Gujja S."/>
            <person name="Heilman E.R."/>
            <person name="Heiman D.I."/>
            <person name="Howarth C."/>
            <person name="Jen D."/>
            <person name="Larson L."/>
            <person name="Mehta T."/>
            <person name="Neiman D."/>
            <person name="Park D."/>
            <person name="Pearson M."/>
            <person name="Roberts A."/>
            <person name="Saif S."/>
            <person name="Shea T."/>
            <person name="Shenoy N."/>
            <person name="Sisk P."/>
            <person name="Stolte C."/>
            <person name="Sykes S."/>
            <person name="Walk T."/>
            <person name="White J."/>
            <person name="Yandava C."/>
            <person name="Haas B."/>
            <person name="Henn M.R."/>
            <person name="Nusbaum C."/>
            <person name="Birren B."/>
        </authorList>
    </citation>
    <scope>NUCLEOTIDE SEQUENCE [LARGE SCALE GENOMIC DNA]</scope>
</reference>
<gene>
    <name evidence="1" type="ORF">PFDG_05301</name>
</gene>
<accession>A0A0L7MAB0</accession>
<reference evidence="2" key="2">
    <citation type="submission" date="2006-09" db="EMBL/GenBank/DDBJ databases">
        <title>The genome sequence of Plasmodium falciparum Dd2.</title>
        <authorList>
            <consortium name="The Broad Institute Genome Sequencing Platform"/>
            <person name="Birren B."/>
            <person name="Lander E."/>
            <person name="Galagan J."/>
            <person name="Nusbaum C."/>
            <person name="Devon K."/>
            <person name="Henn M."/>
            <person name="Jaffe D."/>
            <person name="Butler J."/>
            <person name="Alvarez P."/>
            <person name="Gnerre S."/>
            <person name="Grabherr M."/>
            <person name="Kleber M."/>
            <person name="Mauceli E."/>
            <person name="Brockman W."/>
            <person name="MacCallum I.A."/>
            <person name="Rounsley S."/>
            <person name="Young S."/>
            <person name="LaButti K."/>
            <person name="Pushparaj V."/>
            <person name="DeCaprio D."/>
            <person name="Crawford M."/>
            <person name="Koehrsen M."/>
            <person name="Engels R."/>
            <person name="Montgomery P."/>
            <person name="Pearson M."/>
            <person name="Howarth C."/>
            <person name="Larson L."/>
            <person name="Luoma S."/>
            <person name="White J."/>
            <person name="Kodira C."/>
            <person name="Zeng Q."/>
            <person name="O'Leary S."/>
            <person name="Yandava C."/>
            <person name="Alvarado L."/>
            <person name="Wirth D."/>
            <person name="Volkman S."/>
            <person name="Hartl D."/>
        </authorList>
    </citation>
    <scope>NUCLEOTIDE SEQUENCE [LARGE SCALE GENOMIC DNA]</scope>
</reference>
<evidence type="ECO:0000313" key="2">
    <source>
        <dbReference type="Proteomes" id="UP000054282"/>
    </source>
</evidence>
<proteinExistence type="predicted"/>
<dbReference type="KEGG" id="pfd:PFDG_05301"/>
<name>A0A0L7MAB0_PLAF4</name>